<protein>
    <submittedName>
        <fullName evidence="1">Uncharacterized protein</fullName>
    </submittedName>
</protein>
<dbReference type="OrthoDB" id="5756833at2"/>
<dbReference type="EMBL" id="CP021434">
    <property type="protein sequence ID" value="ARU60100.1"/>
    <property type="molecule type" value="Genomic_DNA"/>
</dbReference>
<dbReference type="RefSeq" id="WP_087455488.1">
    <property type="nucleotide sequence ID" value="NZ_CP021434.1"/>
</dbReference>
<dbReference type="Proteomes" id="UP000195437">
    <property type="component" value="Chromosome"/>
</dbReference>
<accession>A0A1Y0IIH3</accession>
<sequence>MIEQHAQAGRDSVGECTNQPAIKHNKKAMFLCVEDELHDIGQRIVGCLFEELGWDVGGRLVSKFDLAPYCGEQTVLLGDLPHIHTWLTEQHLAEHSGVSSRGR</sequence>
<dbReference type="KEGG" id="tum:CBW65_02780"/>
<organism evidence="1 2">
    <name type="scientific">Tumebacillus avium</name>
    <dbReference type="NCBI Taxonomy" id="1903704"/>
    <lineage>
        <taxon>Bacteria</taxon>
        <taxon>Bacillati</taxon>
        <taxon>Bacillota</taxon>
        <taxon>Bacilli</taxon>
        <taxon>Bacillales</taxon>
        <taxon>Alicyclobacillaceae</taxon>
        <taxon>Tumebacillus</taxon>
    </lineage>
</organism>
<name>A0A1Y0IIH3_9BACL</name>
<dbReference type="Gene3D" id="3.40.50.280">
    <property type="entry name" value="Cobalamin-binding domain"/>
    <property type="match status" value="1"/>
</dbReference>
<evidence type="ECO:0000313" key="2">
    <source>
        <dbReference type="Proteomes" id="UP000195437"/>
    </source>
</evidence>
<reference evidence="2" key="1">
    <citation type="submission" date="2017-05" db="EMBL/GenBank/DDBJ databases">
        <authorList>
            <person name="Sung H."/>
        </authorList>
    </citation>
    <scope>NUCLEOTIDE SEQUENCE [LARGE SCALE GENOMIC DNA]</scope>
    <source>
        <strain evidence="2">AR23208</strain>
    </source>
</reference>
<dbReference type="GO" id="GO:0046872">
    <property type="term" value="F:metal ion binding"/>
    <property type="evidence" value="ECO:0007669"/>
    <property type="project" value="InterPro"/>
</dbReference>
<gene>
    <name evidence="1" type="ORF">CBW65_02780</name>
</gene>
<keyword evidence="2" id="KW-1185">Reference proteome</keyword>
<dbReference type="AlphaFoldDB" id="A0A1Y0IIH3"/>
<dbReference type="InterPro" id="IPR036724">
    <property type="entry name" value="Cobalamin-bd_sf"/>
</dbReference>
<dbReference type="GO" id="GO:0031419">
    <property type="term" value="F:cobalamin binding"/>
    <property type="evidence" value="ECO:0007669"/>
    <property type="project" value="InterPro"/>
</dbReference>
<proteinExistence type="predicted"/>
<dbReference type="SUPFAM" id="SSF52242">
    <property type="entry name" value="Cobalamin (vitamin B12)-binding domain"/>
    <property type="match status" value="1"/>
</dbReference>
<evidence type="ECO:0000313" key="1">
    <source>
        <dbReference type="EMBL" id="ARU60100.1"/>
    </source>
</evidence>